<name>A0A2Z7C5J3_9LAMI</name>
<keyword evidence="2" id="KW-1185">Reference proteome</keyword>
<accession>A0A2Z7C5J3</accession>
<dbReference type="Proteomes" id="UP000250235">
    <property type="component" value="Unassembled WGS sequence"/>
</dbReference>
<protein>
    <submittedName>
        <fullName evidence="1">Uncharacterized protein</fullName>
    </submittedName>
</protein>
<proteinExistence type="predicted"/>
<dbReference type="EMBL" id="KV000883">
    <property type="protein sequence ID" value="KZV39817.1"/>
    <property type="molecule type" value="Genomic_DNA"/>
</dbReference>
<sequence length="186" mass="20766">MQLTNQTQLTLLGQIKLTVQLRSQADTSLYIQLRMPPLTACLQQQHRSPELSTGYHTVPPAAHITSVATTHSIRPLHAPVSSRRATTSRTQRSPNLQLVHNLVHNKTARYKTSDQLVQHTSSPPTRATALDSLFADLSIGHKVVAVEKSSYKVVLCVVCHLMLLQALCLFRISDSVFHWTEIPMMN</sequence>
<evidence type="ECO:0000313" key="1">
    <source>
        <dbReference type="EMBL" id="KZV39817.1"/>
    </source>
</evidence>
<organism evidence="1 2">
    <name type="scientific">Dorcoceras hygrometricum</name>
    <dbReference type="NCBI Taxonomy" id="472368"/>
    <lineage>
        <taxon>Eukaryota</taxon>
        <taxon>Viridiplantae</taxon>
        <taxon>Streptophyta</taxon>
        <taxon>Embryophyta</taxon>
        <taxon>Tracheophyta</taxon>
        <taxon>Spermatophyta</taxon>
        <taxon>Magnoliopsida</taxon>
        <taxon>eudicotyledons</taxon>
        <taxon>Gunneridae</taxon>
        <taxon>Pentapetalae</taxon>
        <taxon>asterids</taxon>
        <taxon>lamiids</taxon>
        <taxon>Lamiales</taxon>
        <taxon>Gesneriaceae</taxon>
        <taxon>Didymocarpoideae</taxon>
        <taxon>Trichosporeae</taxon>
        <taxon>Loxocarpinae</taxon>
        <taxon>Dorcoceras</taxon>
    </lineage>
</organism>
<gene>
    <name evidence="1" type="ORF">F511_27835</name>
</gene>
<reference evidence="1 2" key="1">
    <citation type="journal article" date="2015" name="Proc. Natl. Acad. Sci. U.S.A.">
        <title>The resurrection genome of Boea hygrometrica: A blueprint for survival of dehydration.</title>
        <authorList>
            <person name="Xiao L."/>
            <person name="Yang G."/>
            <person name="Zhang L."/>
            <person name="Yang X."/>
            <person name="Zhao S."/>
            <person name="Ji Z."/>
            <person name="Zhou Q."/>
            <person name="Hu M."/>
            <person name="Wang Y."/>
            <person name="Chen M."/>
            <person name="Xu Y."/>
            <person name="Jin H."/>
            <person name="Xiao X."/>
            <person name="Hu G."/>
            <person name="Bao F."/>
            <person name="Hu Y."/>
            <person name="Wan P."/>
            <person name="Li L."/>
            <person name="Deng X."/>
            <person name="Kuang T."/>
            <person name="Xiang C."/>
            <person name="Zhu J.K."/>
            <person name="Oliver M.J."/>
            <person name="He Y."/>
        </authorList>
    </citation>
    <scope>NUCLEOTIDE SEQUENCE [LARGE SCALE GENOMIC DNA]</scope>
    <source>
        <strain evidence="2">cv. XS01</strain>
    </source>
</reference>
<evidence type="ECO:0000313" key="2">
    <source>
        <dbReference type="Proteomes" id="UP000250235"/>
    </source>
</evidence>
<dbReference type="AlphaFoldDB" id="A0A2Z7C5J3"/>